<accession>A0A9P0CPN0</accession>
<proteinExistence type="predicted"/>
<dbReference type="AlphaFoldDB" id="A0A9P0CPN0"/>
<sequence length="49" mass="5570">MERGIQHTYQILVSSAFMGCIKSKRNLKVWVLLVDFSNQLSSGEDVLVE</sequence>
<evidence type="ECO:0000313" key="1">
    <source>
        <dbReference type="EMBL" id="CAH1103615.1"/>
    </source>
</evidence>
<organism evidence="1 2">
    <name type="scientific">Psylliodes chrysocephalus</name>
    <dbReference type="NCBI Taxonomy" id="3402493"/>
    <lineage>
        <taxon>Eukaryota</taxon>
        <taxon>Metazoa</taxon>
        <taxon>Ecdysozoa</taxon>
        <taxon>Arthropoda</taxon>
        <taxon>Hexapoda</taxon>
        <taxon>Insecta</taxon>
        <taxon>Pterygota</taxon>
        <taxon>Neoptera</taxon>
        <taxon>Endopterygota</taxon>
        <taxon>Coleoptera</taxon>
        <taxon>Polyphaga</taxon>
        <taxon>Cucujiformia</taxon>
        <taxon>Chrysomeloidea</taxon>
        <taxon>Chrysomelidae</taxon>
        <taxon>Galerucinae</taxon>
        <taxon>Alticini</taxon>
        <taxon>Psylliodes</taxon>
    </lineage>
</organism>
<name>A0A9P0CPN0_9CUCU</name>
<dbReference type="EMBL" id="OV651826">
    <property type="protein sequence ID" value="CAH1103615.1"/>
    <property type="molecule type" value="Genomic_DNA"/>
</dbReference>
<protein>
    <submittedName>
        <fullName evidence="1">Uncharacterized protein</fullName>
    </submittedName>
</protein>
<evidence type="ECO:0000313" key="2">
    <source>
        <dbReference type="Proteomes" id="UP001153636"/>
    </source>
</evidence>
<keyword evidence="2" id="KW-1185">Reference proteome</keyword>
<dbReference type="PROSITE" id="PS51257">
    <property type="entry name" value="PROKAR_LIPOPROTEIN"/>
    <property type="match status" value="1"/>
</dbReference>
<dbReference type="Proteomes" id="UP001153636">
    <property type="component" value="Chromosome 14"/>
</dbReference>
<gene>
    <name evidence="1" type="ORF">PSYICH_LOCUS4221</name>
</gene>
<reference evidence="1" key="1">
    <citation type="submission" date="2022-01" db="EMBL/GenBank/DDBJ databases">
        <authorList>
            <person name="King R."/>
        </authorList>
    </citation>
    <scope>NUCLEOTIDE SEQUENCE</scope>
</reference>